<gene>
    <name evidence="7" type="ordered locus">Geob_2506</name>
</gene>
<dbReference type="Proteomes" id="UP000007721">
    <property type="component" value="Chromosome"/>
</dbReference>
<sequence length="392" mass="43414">MSTQHFDFDRVIDRRNTGSEKWDKYAGRDIIPLWVADMDFRSPPAVIEALHERVEHGIFGYTHPPAELVEAVQASLLADYDWAVEAEWIVWLPGLVCGLNVLSLAVGEPGDQVITFIPVYPPFMSAPGLTGRTLVKVPLKLEDDRWQMDLPGLELAITSRTRLLLLCSPHNPVGRSWSREELAAIAQVAERHNLIIGSDDIHAGLVLDEDKRHIPIATLSPETARRTITLLAPSKTYNIPGLGCSFAVISDPGLRRAFRSAKGRIVPHVNTLGYTAALAAYRHGEEWRRQLLDYLRGNRDLLTAEINSMPGLTMAHVEATYLAWIDARGAGIEDPAVFFEEAGVGLSDGADFGSPGFVRLNFGCSRTLLLEALGRMRQALSQEVPLRSKIER</sequence>
<reference evidence="7 8" key="1">
    <citation type="submission" date="2009-01" db="EMBL/GenBank/DDBJ databases">
        <title>Complete sequence of Geobacter sp. FRC-32.</title>
        <authorList>
            <consortium name="US DOE Joint Genome Institute"/>
            <person name="Lucas S."/>
            <person name="Copeland A."/>
            <person name="Lapidus A."/>
            <person name="Glavina del Rio T."/>
            <person name="Dalin E."/>
            <person name="Tice H."/>
            <person name="Bruce D."/>
            <person name="Goodwin L."/>
            <person name="Pitluck S."/>
            <person name="Saunders E."/>
            <person name="Brettin T."/>
            <person name="Detter J.C."/>
            <person name="Han C."/>
            <person name="Larimer F."/>
            <person name="Land M."/>
            <person name="Hauser L."/>
            <person name="Kyrpides N."/>
            <person name="Ovchinnikova G."/>
            <person name="Kostka J."/>
            <person name="Richardson P."/>
        </authorList>
    </citation>
    <scope>NUCLEOTIDE SEQUENCE [LARGE SCALE GENOMIC DNA]</scope>
    <source>
        <strain evidence="8">DSM 22248 / JCM 15807 / FRC-32</strain>
    </source>
</reference>
<dbReference type="PANTHER" id="PTHR43525:SF1">
    <property type="entry name" value="PROTEIN MALY"/>
    <property type="match status" value="1"/>
</dbReference>
<evidence type="ECO:0000313" key="7">
    <source>
        <dbReference type="EMBL" id="ACM20858.1"/>
    </source>
</evidence>
<keyword evidence="4" id="KW-0456">Lyase</keyword>
<proteinExistence type="inferred from homology"/>
<evidence type="ECO:0000259" key="6">
    <source>
        <dbReference type="Pfam" id="PF00155"/>
    </source>
</evidence>
<evidence type="ECO:0000256" key="5">
    <source>
        <dbReference type="ARBA" id="ARBA00037974"/>
    </source>
</evidence>
<dbReference type="PANTHER" id="PTHR43525">
    <property type="entry name" value="PROTEIN MALY"/>
    <property type="match status" value="1"/>
</dbReference>
<dbReference type="InterPro" id="IPR015424">
    <property type="entry name" value="PyrdxlP-dep_Trfase"/>
</dbReference>
<dbReference type="EMBL" id="CP001390">
    <property type="protein sequence ID" value="ACM20858.1"/>
    <property type="molecule type" value="Genomic_DNA"/>
</dbReference>
<dbReference type="STRING" id="316067.Geob_2506"/>
<organism evidence="7 8">
    <name type="scientific">Geotalea daltonii (strain DSM 22248 / JCM 15807 / FRC-32)</name>
    <name type="common">Geobacter daltonii</name>
    <dbReference type="NCBI Taxonomy" id="316067"/>
    <lineage>
        <taxon>Bacteria</taxon>
        <taxon>Pseudomonadati</taxon>
        <taxon>Thermodesulfobacteriota</taxon>
        <taxon>Desulfuromonadia</taxon>
        <taxon>Geobacterales</taxon>
        <taxon>Geobacteraceae</taxon>
        <taxon>Geotalea</taxon>
    </lineage>
</organism>
<evidence type="ECO:0000313" key="8">
    <source>
        <dbReference type="Proteomes" id="UP000007721"/>
    </source>
</evidence>
<dbReference type="InterPro" id="IPR015421">
    <property type="entry name" value="PyrdxlP-dep_Trfase_major"/>
</dbReference>
<dbReference type="Gene3D" id="3.40.640.10">
    <property type="entry name" value="Type I PLP-dependent aspartate aminotransferase-like (Major domain)"/>
    <property type="match status" value="1"/>
</dbReference>
<dbReference type="RefSeq" id="WP_012647587.1">
    <property type="nucleotide sequence ID" value="NC_011979.1"/>
</dbReference>
<dbReference type="EC" id="4.4.1.13" evidence="2"/>
<dbReference type="Pfam" id="PF00155">
    <property type="entry name" value="Aminotran_1_2"/>
    <property type="match status" value="1"/>
</dbReference>
<dbReference type="Gene3D" id="3.90.1150.10">
    <property type="entry name" value="Aspartate Aminotransferase, domain 1"/>
    <property type="match status" value="1"/>
</dbReference>
<comment type="similarity">
    <text evidence="5">Belongs to the class-II pyridoxal-phosphate-dependent aminotransferase family. MalY/PatB cystathionine beta-lyase subfamily.</text>
</comment>
<evidence type="ECO:0000256" key="1">
    <source>
        <dbReference type="ARBA" id="ARBA00001933"/>
    </source>
</evidence>
<evidence type="ECO:0000256" key="2">
    <source>
        <dbReference type="ARBA" id="ARBA00012224"/>
    </source>
</evidence>
<keyword evidence="8" id="KW-1185">Reference proteome</keyword>
<comment type="cofactor">
    <cofactor evidence="1">
        <name>pyridoxal 5'-phosphate</name>
        <dbReference type="ChEBI" id="CHEBI:597326"/>
    </cofactor>
</comment>
<dbReference type="NCBIfam" id="TIGR04350">
    <property type="entry name" value="C_S_lyase_PatB"/>
    <property type="match status" value="1"/>
</dbReference>
<dbReference type="InterPro" id="IPR004839">
    <property type="entry name" value="Aminotransferase_I/II_large"/>
</dbReference>
<dbReference type="GO" id="GO:0047804">
    <property type="term" value="F:cysteine-S-conjugate beta-lyase activity"/>
    <property type="evidence" value="ECO:0007669"/>
    <property type="project" value="UniProtKB-EC"/>
</dbReference>
<dbReference type="SUPFAM" id="SSF53383">
    <property type="entry name" value="PLP-dependent transferases"/>
    <property type="match status" value="1"/>
</dbReference>
<evidence type="ECO:0000256" key="3">
    <source>
        <dbReference type="ARBA" id="ARBA00022898"/>
    </source>
</evidence>
<dbReference type="GO" id="GO:0030170">
    <property type="term" value="F:pyridoxal phosphate binding"/>
    <property type="evidence" value="ECO:0007669"/>
    <property type="project" value="InterPro"/>
</dbReference>
<protein>
    <recommendedName>
        <fullName evidence="2">cysteine-S-conjugate beta-lyase</fullName>
        <ecNumber evidence="2">4.4.1.13</ecNumber>
    </recommendedName>
</protein>
<dbReference type="KEGG" id="geo:Geob_2506"/>
<dbReference type="CDD" id="cd00609">
    <property type="entry name" value="AAT_like"/>
    <property type="match status" value="1"/>
</dbReference>
<dbReference type="HOGENOM" id="CLU_017584_15_0_7"/>
<dbReference type="eggNOG" id="COG1168">
    <property type="taxonomic scope" value="Bacteria"/>
</dbReference>
<dbReference type="AlphaFoldDB" id="B9M078"/>
<dbReference type="OrthoDB" id="9803354at2"/>
<name>B9M078_GEODF</name>
<accession>B9M078</accession>
<dbReference type="InterPro" id="IPR015422">
    <property type="entry name" value="PyrdxlP-dep_Trfase_small"/>
</dbReference>
<dbReference type="InterPro" id="IPR051798">
    <property type="entry name" value="Class-II_PLP-Dep_Aminotrans"/>
</dbReference>
<keyword evidence="3" id="KW-0663">Pyridoxal phosphate</keyword>
<feature type="domain" description="Aminotransferase class I/classII large" evidence="6">
    <location>
        <begin position="29"/>
        <end position="375"/>
    </location>
</feature>
<evidence type="ECO:0000256" key="4">
    <source>
        <dbReference type="ARBA" id="ARBA00023239"/>
    </source>
</evidence>
<dbReference type="InterPro" id="IPR027619">
    <property type="entry name" value="C-S_lyase_PatB-like"/>
</dbReference>